<dbReference type="RefSeq" id="WP_036188960.1">
    <property type="nucleotide sequence ID" value="NZ_JMQN01000040.1"/>
</dbReference>
<dbReference type="PATRIC" id="fig|1232683.4.peg.2583"/>
<dbReference type="Proteomes" id="UP000028252">
    <property type="component" value="Unassembled WGS sequence"/>
</dbReference>
<evidence type="ECO:0008006" key="3">
    <source>
        <dbReference type="Google" id="ProtNLM"/>
    </source>
</evidence>
<dbReference type="EMBL" id="JMQN01000040">
    <property type="protein sequence ID" value="KEA63106.1"/>
    <property type="molecule type" value="Genomic_DNA"/>
</dbReference>
<reference evidence="1" key="1">
    <citation type="submission" date="2014-04" db="EMBL/GenBank/DDBJ databases">
        <title>Marinobacterium kochiensis sp. nov., isolated from sediment sample collected from Kochi backwaters in Kerala, India.</title>
        <authorList>
            <person name="Singh A."/>
            <person name="Pinnaka A.K."/>
        </authorList>
    </citation>
    <scope>NUCLEOTIDE SEQUENCE [LARGE SCALE GENOMIC DNA]</scope>
    <source>
        <strain evidence="1">AK27</strain>
    </source>
</reference>
<sequence>MIELLEAVDELDFIEGCCLMQADQVVFSTFPAERRNHETIAKKAFNYVFQNAAKLRSAHDEAHLEIGEKRVSGFLLEGNQILICLSSKHTNIVNVRNNVRELHSGLQQQAQIV</sequence>
<gene>
    <name evidence="1" type="ORF">ADIMK_2630</name>
</gene>
<comment type="caution">
    <text evidence="1">The sequence shown here is derived from an EMBL/GenBank/DDBJ whole genome shotgun (WGS) entry which is preliminary data.</text>
</comment>
<organism evidence="1 2">
    <name type="scientific">Marinobacterium lacunae</name>
    <dbReference type="NCBI Taxonomy" id="1232683"/>
    <lineage>
        <taxon>Bacteria</taxon>
        <taxon>Pseudomonadati</taxon>
        <taxon>Pseudomonadota</taxon>
        <taxon>Gammaproteobacteria</taxon>
        <taxon>Oceanospirillales</taxon>
        <taxon>Oceanospirillaceae</taxon>
        <taxon>Marinobacterium</taxon>
    </lineage>
</organism>
<dbReference type="eggNOG" id="ENOG502ZHZZ">
    <property type="taxonomic scope" value="Bacteria"/>
</dbReference>
<evidence type="ECO:0000313" key="2">
    <source>
        <dbReference type="Proteomes" id="UP000028252"/>
    </source>
</evidence>
<name>A0A081FX51_9GAMM</name>
<accession>A0A081FX51</accession>
<protein>
    <recommendedName>
        <fullName evidence="3">Roadblock/LAMTOR2 domain-containing protein</fullName>
    </recommendedName>
</protein>
<dbReference type="OrthoDB" id="6089047at2"/>
<keyword evidence="2" id="KW-1185">Reference proteome</keyword>
<proteinExistence type="predicted"/>
<dbReference type="AlphaFoldDB" id="A0A081FX51"/>
<evidence type="ECO:0000313" key="1">
    <source>
        <dbReference type="EMBL" id="KEA63106.1"/>
    </source>
</evidence>